<dbReference type="Proteomes" id="UP000814128">
    <property type="component" value="Unassembled WGS sequence"/>
</dbReference>
<organism evidence="1 2">
    <name type="scientific">Vararia minispora EC-137</name>
    <dbReference type="NCBI Taxonomy" id="1314806"/>
    <lineage>
        <taxon>Eukaryota</taxon>
        <taxon>Fungi</taxon>
        <taxon>Dikarya</taxon>
        <taxon>Basidiomycota</taxon>
        <taxon>Agaricomycotina</taxon>
        <taxon>Agaricomycetes</taxon>
        <taxon>Russulales</taxon>
        <taxon>Lachnocladiaceae</taxon>
        <taxon>Vararia</taxon>
    </lineage>
</organism>
<reference evidence="1" key="1">
    <citation type="submission" date="2021-02" db="EMBL/GenBank/DDBJ databases">
        <authorList>
            <consortium name="DOE Joint Genome Institute"/>
            <person name="Ahrendt S."/>
            <person name="Looney B.P."/>
            <person name="Miyauchi S."/>
            <person name="Morin E."/>
            <person name="Drula E."/>
            <person name="Courty P.E."/>
            <person name="Chicoki N."/>
            <person name="Fauchery L."/>
            <person name="Kohler A."/>
            <person name="Kuo A."/>
            <person name="Labutti K."/>
            <person name="Pangilinan J."/>
            <person name="Lipzen A."/>
            <person name="Riley R."/>
            <person name="Andreopoulos W."/>
            <person name="He G."/>
            <person name="Johnson J."/>
            <person name="Barry K.W."/>
            <person name="Grigoriev I.V."/>
            <person name="Nagy L."/>
            <person name="Hibbett D."/>
            <person name="Henrissat B."/>
            <person name="Matheny P.B."/>
            <person name="Labbe J."/>
            <person name="Martin F."/>
        </authorList>
    </citation>
    <scope>NUCLEOTIDE SEQUENCE</scope>
    <source>
        <strain evidence="1">EC-137</strain>
    </source>
</reference>
<proteinExistence type="predicted"/>
<name>A0ACB8QDK2_9AGAM</name>
<evidence type="ECO:0000313" key="2">
    <source>
        <dbReference type="Proteomes" id="UP000814128"/>
    </source>
</evidence>
<protein>
    <submittedName>
        <fullName evidence="1">Uncharacterized protein</fullName>
    </submittedName>
</protein>
<comment type="caution">
    <text evidence="1">The sequence shown here is derived from an EMBL/GenBank/DDBJ whole genome shotgun (WGS) entry which is preliminary data.</text>
</comment>
<accession>A0ACB8QDK2</accession>
<feature type="non-terminal residue" evidence="1">
    <location>
        <position position="66"/>
    </location>
</feature>
<gene>
    <name evidence="1" type="ORF">K488DRAFT_88309</name>
</gene>
<evidence type="ECO:0000313" key="1">
    <source>
        <dbReference type="EMBL" id="KAI0029891.1"/>
    </source>
</evidence>
<dbReference type="EMBL" id="MU273651">
    <property type="protein sequence ID" value="KAI0029891.1"/>
    <property type="molecule type" value="Genomic_DNA"/>
</dbReference>
<reference evidence="1" key="2">
    <citation type="journal article" date="2022" name="New Phytol.">
        <title>Evolutionary transition to the ectomycorrhizal habit in the genomes of a hyperdiverse lineage of mushroom-forming fungi.</title>
        <authorList>
            <person name="Looney B."/>
            <person name="Miyauchi S."/>
            <person name="Morin E."/>
            <person name="Drula E."/>
            <person name="Courty P.E."/>
            <person name="Kohler A."/>
            <person name="Kuo A."/>
            <person name="LaButti K."/>
            <person name="Pangilinan J."/>
            <person name="Lipzen A."/>
            <person name="Riley R."/>
            <person name="Andreopoulos W."/>
            <person name="He G."/>
            <person name="Johnson J."/>
            <person name="Nolan M."/>
            <person name="Tritt A."/>
            <person name="Barry K.W."/>
            <person name="Grigoriev I.V."/>
            <person name="Nagy L.G."/>
            <person name="Hibbett D."/>
            <person name="Henrissat B."/>
            <person name="Matheny P.B."/>
            <person name="Labbe J."/>
            <person name="Martin F.M."/>
        </authorList>
    </citation>
    <scope>NUCLEOTIDE SEQUENCE</scope>
    <source>
        <strain evidence="1">EC-137</strain>
    </source>
</reference>
<keyword evidence="2" id="KW-1185">Reference proteome</keyword>
<sequence>MPHADASILPAGLESKQAFWAHVHGQLAALLAGQRHWPSNLANAAALLYHSLRAFPAFADGPRAVN</sequence>